<dbReference type="Proteomes" id="UP000030764">
    <property type="component" value="Unassembled WGS sequence"/>
</dbReference>
<feature type="region of interest" description="Disordered" evidence="1">
    <location>
        <begin position="1"/>
        <end position="121"/>
    </location>
</feature>
<gene>
    <name evidence="2" type="ORF">M513_06269</name>
    <name evidence="3" type="ORF">M514_06269</name>
</gene>
<feature type="compositionally biased region" description="Basic residues" evidence="1">
    <location>
        <begin position="69"/>
        <end position="80"/>
    </location>
</feature>
<dbReference type="EMBL" id="KL363223">
    <property type="protein sequence ID" value="KFD52778.1"/>
    <property type="molecule type" value="Genomic_DNA"/>
</dbReference>
<dbReference type="Proteomes" id="UP000030758">
    <property type="component" value="Unassembled WGS sequence"/>
</dbReference>
<name>A0A085M6D2_9BILA</name>
<evidence type="ECO:0000313" key="3">
    <source>
        <dbReference type="EMBL" id="KFD71937.1"/>
    </source>
</evidence>
<feature type="compositionally biased region" description="Basic and acidic residues" evidence="1">
    <location>
        <begin position="38"/>
        <end position="50"/>
    </location>
</feature>
<evidence type="ECO:0000256" key="1">
    <source>
        <dbReference type="SAM" id="MobiDB-lite"/>
    </source>
</evidence>
<sequence>MRRQEKDKDASCRQHQATGLRHCSPEAVIPNGGPGRMKGAERGKAPKEVPEEWEPQIGMGDTFSAGSSSRRRTTSKRCGRPGKTGPAEGSPGLEKAGKHRSKATMNLFERRVKRGNLYEHY</sequence>
<evidence type="ECO:0000313" key="4">
    <source>
        <dbReference type="Proteomes" id="UP000030764"/>
    </source>
</evidence>
<feature type="compositionally biased region" description="Basic and acidic residues" evidence="1">
    <location>
        <begin position="1"/>
        <end position="12"/>
    </location>
</feature>
<proteinExistence type="predicted"/>
<dbReference type="EMBL" id="KL367480">
    <property type="protein sequence ID" value="KFD71937.1"/>
    <property type="molecule type" value="Genomic_DNA"/>
</dbReference>
<protein>
    <submittedName>
        <fullName evidence="2">Uncharacterized protein</fullName>
    </submittedName>
</protein>
<keyword evidence="4" id="KW-1185">Reference proteome</keyword>
<dbReference type="AlphaFoldDB" id="A0A085M6D2"/>
<organism evidence="2 4">
    <name type="scientific">Trichuris suis</name>
    <name type="common">pig whipworm</name>
    <dbReference type="NCBI Taxonomy" id="68888"/>
    <lineage>
        <taxon>Eukaryota</taxon>
        <taxon>Metazoa</taxon>
        <taxon>Ecdysozoa</taxon>
        <taxon>Nematoda</taxon>
        <taxon>Enoplea</taxon>
        <taxon>Dorylaimia</taxon>
        <taxon>Trichinellida</taxon>
        <taxon>Trichuridae</taxon>
        <taxon>Trichuris</taxon>
    </lineage>
</organism>
<evidence type="ECO:0000313" key="2">
    <source>
        <dbReference type="EMBL" id="KFD52778.1"/>
    </source>
</evidence>
<reference evidence="2 4" key="1">
    <citation type="journal article" date="2014" name="Nat. Genet.">
        <title>Genome and transcriptome of the porcine whipworm Trichuris suis.</title>
        <authorList>
            <person name="Jex A.R."/>
            <person name="Nejsum P."/>
            <person name="Schwarz E.M."/>
            <person name="Hu L."/>
            <person name="Young N.D."/>
            <person name="Hall R.S."/>
            <person name="Korhonen P.K."/>
            <person name="Liao S."/>
            <person name="Thamsborg S."/>
            <person name="Xia J."/>
            <person name="Xu P."/>
            <person name="Wang S."/>
            <person name="Scheerlinck J.P."/>
            <person name="Hofmann A."/>
            <person name="Sternberg P.W."/>
            <person name="Wang J."/>
            <person name="Gasser R.B."/>
        </authorList>
    </citation>
    <scope>NUCLEOTIDE SEQUENCE [LARGE SCALE GENOMIC DNA]</scope>
    <source>
        <strain evidence="3">DCEP-RM93F</strain>
        <strain evidence="2">DCEP-RM93M</strain>
    </source>
</reference>
<accession>A0A085M6D2</accession>